<reference evidence="2" key="1">
    <citation type="submission" date="2022-08" db="EMBL/GenBank/DDBJ databases">
        <title>Novel sulphate-reducing endosymbionts in the free-living metamonad Anaeramoeba.</title>
        <authorList>
            <person name="Jerlstrom-Hultqvist J."/>
            <person name="Cepicka I."/>
            <person name="Gallot-Lavallee L."/>
            <person name="Salas-Leiva D."/>
            <person name="Curtis B.A."/>
            <person name="Zahonova K."/>
            <person name="Pipaliya S."/>
            <person name="Dacks J."/>
            <person name="Roger A.J."/>
        </authorList>
    </citation>
    <scope>NUCLEOTIDE SEQUENCE</scope>
    <source>
        <strain evidence="2">Busselton2</strain>
    </source>
</reference>
<comment type="caution">
    <text evidence="2">The sequence shown here is derived from an EMBL/GenBank/DDBJ whole genome shotgun (WGS) entry which is preliminary data.</text>
</comment>
<accession>A0AAV7YHG5</accession>
<evidence type="ECO:0000313" key="2">
    <source>
        <dbReference type="EMBL" id="KAJ3428909.1"/>
    </source>
</evidence>
<dbReference type="AlphaFoldDB" id="A0AAV7YHG5"/>
<dbReference type="Proteomes" id="UP001146793">
    <property type="component" value="Unassembled WGS sequence"/>
</dbReference>
<sequence>MSNNNQPKKEPIGPLKYPTVTLQEINSVISRTELFGYLYKFYVPIHLISFSNENVVKRAIWASDDEQFSIDSDIVTIIIHSSRYVPKKGPSQEKKPLGAFVSFQFENGTPPKYFMRRKNGIRSRYSSKQNGFSVTIQSFKLVYKSSQVPTSFVSLKKFHKKPEIRRKRSYRPSQVSSTSTTSKKKTNPVDNSKYKRKKLLKKINFKEKKTSKNIKNTTKNEKPKNIPQSPSLNTKHRYSDQCSVPVINGFFDMNNHTSSDSPQIQSLKNPIEDRYKSTNFIEHSSFDSPFPFKEFPTQEQTKTKLKQTNNFSSSSVSSLPFEEIFFSIPNDYQEFETQNNSFFDFDFHFDEPIEDLKLSFDYFMEEQPINLDPYSMPKSNSNFFN</sequence>
<evidence type="ECO:0000313" key="3">
    <source>
        <dbReference type="Proteomes" id="UP001146793"/>
    </source>
</evidence>
<gene>
    <name evidence="2" type="ORF">M0812_24247</name>
</gene>
<proteinExistence type="predicted"/>
<name>A0AAV7YHG5_9EUKA</name>
<organism evidence="2 3">
    <name type="scientific">Anaeramoeba flamelloides</name>
    <dbReference type="NCBI Taxonomy" id="1746091"/>
    <lineage>
        <taxon>Eukaryota</taxon>
        <taxon>Metamonada</taxon>
        <taxon>Anaeramoebidae</taxon>
        <taxon>Anaeramoeba</taxon>
    </lineage>
</organism>
<feature type="compositionally biased region" description="Basic residues" evidence="1">
    <location>
        <begin position="194"/>
        <end position="203"/>
    </location>
</feature>
<protein>
    <submittedName>
        <fullName evidence="2">Uncharacterized protein</fullName>
    </submittedName>
</protein>
<dbReference type="EMBL" id="JANTQA010000057">
    <property type="protein sequence ID" value="KAJ3428909.1"/>
    <property type="molecule type" value="Genomic_DNA"/>
</dbReference>
<evidence type="ECO:0000256" key="1">
    <source>
        <dbReference type="SAM" id="MobiDB-lite"/>
    </source>
</evidence>
<feature type="region of interest" description="Disordered" evidence="1">
    <location>
        <begin position="163"/>
        <end position="238"/>
    </location>
</feature>